<feature type="region of interest" description="Disordered" evidence="1">
    <location>
        <begin position="1"/>
        <end position="65"/>
    </location>
</feature>
<dbReference type="GeneID" id="73346478"/>
<reference evidence="2" key="1">
    <citation type="journal article" date="2021" name="Mol. Plant Microbe Interact.">
        <title>Complete Genome Sequence of the Plant-Pathogenic Fungus Colletotrichum lupini.</title>
        <authorList>
            <person name="Baroncelli R."/>
            <person name="Pensec F."/>
            <person name="Da Lio D."/>
            <person name="Boufleur T."/>
            <person name="Vicente I."/>
            <person name="Sarrocco S."/>
            <person name="Picot A."/>
            <person name="Baraldi E."/>
            <person name="Sukno S."/>
            <person name="Thon M."/>
            <person name="Le Floch G."/>
        </authorList>
    </citation>
    <scope>NUCLEOTIDE SEQUENCE</scope>
    <source>
        <strain evidence="2">IMI 504893</strain>
    </source>
</reference>
<feature type="compositionally biased region" description="Polar residues" evidence="1">
    <location>
        <begin position="136"/>
        <end position="147"/>
    </location>
</feature>
<feature type="region of interest" description="Disordered" evidence="1">
    <location>
        <begin position="125"/>
        <end position="147"/>
    </location>
</feature>
<evidence type="ECO:0000313" key="2">
    <source>
        <dbReference type="EMBL" id="UQC87002.1"/>
    </source>
</evidence>
<evidence type="ECO:0000313" key="3">
    <source>
        <dbReference type="Proteomes" id="UP000830671"/>
    </source>
</evidence>
<dbReference type="KEGG" id="clup:CLUP02_12504"/>
<gene>
    <name evidence="2" type="ORF">CLUP02_12504</name>
</gene>
<dbReference type="RefSeq" id="XP_049148613.1">
    <property type="nucleotide sequence ID" value="XM_049291468.1"/>
</dbReference>
<dbReference type="EMBL" id="CP019478">
    <property type="protein sequence ID" value="UQC87002.1"/>
    <property type="molecule type" value="Genomic_DNA"/>
</dbReference>
<dbReference type="AlphaFoldDB" id="A0A9Q8T2C7"/>
<accession>A0A9Q8T2C7</accession>
<keyword evidence="3" id="KW-1185">Reference proteome</keyword>
<proteinExistence type="predicted"/>
<sequence>MGVPPPEYGTSQEMQKRPNLDSRVTWENTNQEEVGGDAPFWELANETEQTGPKRETRVDKGGQKQPAEIRTQYPIPNTNASEAPNRNALIRTNTGSPSQLINTDLDAGISDITARVLWKVGTFPKPPGPKPLRNGVDNSGSSHSGLFSEESTLSRNLILPTAPANNGDAWSDSNQPTYAVGHIPRDKYSVLFSTLSCSLLFRARNHICVYDTTLIYLTLLRTPTSLTFALAVRFPTAILALSPLQASPTLQLHLWTFTVYPHTGRIPHGGIISSYLEQTLPKNRPQPTIQETPETAARQPHRFPGNYLSKEKDILGHSLFLLLLLLNKVAASSATHLLYMASPALFRSLSLHRLHSLALLYLPCSFHSCVADIISDWLKSKQSTVTVKGSDNHRSKESHLSPTRPNRRQPISSVALSHALSSQADQEASISSAKYGSNTKKSAHHLFLVLDPSLLFLSTRAPFHHHHHYHHHHYPHAHLYFLLVQRQASGGKPSQSVVLVTSRKEQQLPCKVGRLTWVNITHHPYSSVSQHPCPITAPHMSCSITQAHLEVLNHKLSCPILANPACCEPLHDPLSLGLDHPSLEACFTPGRVPFLFPEQTQKTLHLRHQPKITSPTRALPFRSPTALSPSVPVPDSSFPPNLPYLTHLKVPQVQGTWVPLASSPALALGVWHRSPAWAFLSTPPMYEVRIIVHFNKYLTLHTSFSPEAPTPTSYSYLLSLTRSPHRTACAPHYKPPTPRQRISIATCQDSTLSFFFSFSSSSFTSLQDSTNTWSSIACLRFCEPTGSDFLLIFIHFLFRAHTHTHLLTAFRLATIYDAGFPYLGRHPRTFHITLVDARVTTVLCAVDQHYIFPAFSLLLGGVQNCLRLKTARSEPRSTFDLRNLTIIFGRNADESTHYSSNLSGSNFLESFQHNSAACNYAS</sequence>
<feature type="region of interest" description="Disordered" evidence="1">
    <location>
        <begin position="386"/>
        <end position="408"/>
    </location>
</feature>
<feature type="compositionally biased region" description="Basic and acidic residues" evidence="1">
    <location>
        <begin position="390"/>
        <end position="399"/>
    </location>
</feature>
<dbReference type="Proteomes" id="UP000830671">
    <property type="component" value="Chromosome 6"/>
</dbReference>
<organism evidence="2 3">
    <name type="scientific">Colletotrichum lupini</name>
    <dbReference type="NCBI Taxonomy" id="145971"/>
    <lineage>
        <taxon>Eukaryota</taxon>
        <taxon>Fungi</taxon>
        <taxon>Dikarya</taxon>
        <taxon>Ascomycota</taxon>
        <taxon>Pezizomycotina</taxon>
        <taxon>Sordariomycetes</taxon>
        <taxon>Hypocreomycetidae</taxon>
        <taxon>Glomerellales</taxon>
        <taxon>Glomerellaceae</taxon>
        <taxon>Colletotrichum</taxon>
        <taxon>Colletotrichum acutatum species complex</taxon>
    </lineage>
</organism>
<protein>
    <submittedName>
        <fullName evidence="2">Uncharacterized protein</fullName>
    </submittedName>
</protein>
<name>A0A9Q8T2C7_9PEZI</name>
<evidence type="ECO:0000256" key="1">
    <source>
        <dbReference type="SAM" id="MobiDB-lite"/>
    </source>
</evidence>
<feature type="compositionally biased region" description="Basic and acidic residues" evidence="1">
    <location>
        <begin position="51"/>
        <end position="62"/>
    </location>
</feature>